<dbReference type="OrthoDB" id="6401057at2"/>
<proteinExistence type="predicted"/>
<evidence type="ECO:0000313" key="3">
    <source>
        <dbReference type="Proteomes" id="UP000320359"/>
    </source>
</evidence>
<name>A0A552X1H8_9GAMM</name>
<reference evidence="2 3" key="1">
    <citation type="submission" date="2019-07" db="EMBL/GenBank/DDBJ databases">
        <authorList>
            <person name="Yang M."/>
            <person name="Zhao D."/>
            <person name="Xiang H."/>
        </authorList>
    </citation>
    <scope>NUCLEOTIDE SEQUENCE [LARGE SCALE GENOMIC DNA]</scope>
    <source>
        <strain evidence="2 3">IM1326</strain>
    </source>
</reference>
<comment type="caution">
    <text evidence="2">The sequence shown here is derived from an EMBL/GenBank/DDBJ whole genome shotgun (WGS) entry which is preliminary data.</text>
</comment>
<feature type="signal peptide" evidence="1">
    <location>
        <begin position="1"/>
        <end position="22"/>
    </location>
</feature>
<accession>A0A552X1H8</accession>
<evidence type="ECO:0000256" key="1">
    <source>
        <dbReference type="SAM" id="SignalP"/>
    </source>
</evidence>
<dbReference type="RefSeq" id="WP_143235860.1">
    <property type="nucleotide sequence ID" value="NZ_VJWL01000002.1"/>
</dbReference>
<sequence length="140" mass="14924">MRFWIVFVTVCSLLLLPFSGNSTMLPDVHAMDQKVSLTESTATNSDDAHCELMAARMAEVRQLRSEHHAPSAKDCCDDMSDCLTDCSTDCGHCVISGHGCSAAAAALQLNNPVVMHDAAVTPLSLYSFTLAQASPPPIIA</sequence>
<dbReference type="EMBL" id="VJWL01000002">
    <property type="protein sequence ID" value="TRW48874.1"/>
    <property type="molecule type" value="Genomic_DNA"/>
</dbReference>
<keyword evidence="3" id="KW-1185">Reference proteome</keyword>
<dbReference type="Proteomes" id="UP000320359">
    <property type="component" value="Unassembled WGS sequence"/>
</dbReference>
<gene>
    <name evidence="2" type="ORF">FM042_07785</name>
</gene>
<evidence type="ECO:0000313" key="2">
    <source>
        <dbReference type="EMBL" id="TRW48874.1"/>
    </source>
</evidence>
<organism evidence="2 3">
    <name type="scientific">Aliidiomarina halalkaliphila</name>
    <dbReference type="NCBI Taxonomy" id="2593535"/>
    <lineage>
        <taxon>Bacteria</taxon>
        <taxon>Pseudomonadati</taxon>
        <taxon>Pseudomonadota</taxon>
        <taxon>Gammaproteobacteria</taxon>
        <taxon>Alteromonadales</taxon>
        <taxon>Idiomarinaceae</taxon>
        <taxon>Aliidiomarina</taxon>
    </lineage>
</organism>
<protein>
    <submittedName>
        <fullName evidence="2">Uncharacterized protein</fullName>
    </submittedName>
</protein>
<keyword evidence="1" id="KW-0732">Signal</keyword>
<feature type="chain" id="PRO_5021905372" evidence="1">
    <location>
        <begin position="23"/>
        <end position="140"/>
    </location>
</feature>
<dbReference type="AlphaFoldDB" id="A0A552X1H8"/>